<name>A0A432Y3K3_9GAMM</name>
<accession>A0A432Y3K3</accession>
<dbReference type="PIRSF" id="PIRSF029811">
    <property type="entry name" value="UCP029811"/>
    <property type="match status" value="1"/>
</dbReference>
<dbReference type="InterPro" id="IPR036761">
    <property type="entry name" value="TTHA0802/YceI-like_sf"/>
</dbReference>
<dbReference type="InterPro" id="IPR007372">
    <property type="entry name" value="Lipid/polyisoprenoid-bd_YceI"/>
</dbReference>
<sequence>MINQWDMLVLPTTLIANGGFMLKSLLTTTAAAALLSTSVFAADWTLDSERSTLHFVSVKNDTIAEIHRFTELSGEMNDGELKVTVPVASIDTAIPIRNERMLEHLFNADEYASVTATATIPTEIYDIETATGTLPVVVPMTVFIAGEAVEVDAALQVTKLDADHVVATTSQPVLINASEFKLVAGINKLQEIAGLQAIDHVIPVTFTVQFSREN</sequence>
<organism evidence="3 4">
    <name type="scientific">Pseudidiomarina homiensis</name>
    <dbReference type="NCBI Taxonomy" id="364198"/>
    <lineage>
        <taxon>Bacteria</taxon>
        <taxon>Pseudomonadati</taxon>
        <taxon>Pseudomonadota</taxon>
        <taxon>Gammaproteobacteria</taxon>
        <taxon>Alteromonadales</taxon>
        <taxon>Idiomarinaceae</taxon>
        <taxon>Pseudidiomarina</taxon>
    </lineage>
</organism>
<evidence type="ECO:0000313" key="4">
    <source>
        <dbReference type="Proteomes" id="UP000287649"/>
    </source>
</evidence>
<protein>
    <submittedName>
        <fullName evidence="3">YceI family protein</fullName>
    </submittedName>
</protein>
<dbReference type="SUPFAM" id="SSF101874">
    <property type="entry name" value="YceI-like"/>
    <property type="match status" value="1"/>
</dbReference>
<comment type="caution">
    <text evidence="3">The sequence shown here is derived from an EMBL/GenBank/DDBJ whole genome shotgun (WGS) entry which is preliminary data.</text>
</comment>
<dbReference type="Gene3D" id="2.40.128.110">
    <property type="entry name" value="Lipid/polyisoprenoid-binding, YceI-like"/>
    <property type="match status" value="1"/>
</dbReference>
<dbReference type="SMART" id="SM00867">
    <property type="entry name" value="YceI"/>
    <property type="match status" value="1"/>
</dbReference>
<dbReference type="InterPro" id="IPR027016">
    <property type="entry name" value="UCP029811"/>
</dbReference>
<dbReference type="EMBL" id="PIPX01000001">
    <property type="protein sequence ID" value="RUO55502.1"/>
    <property type="molecule type" value="Genomic_DNA"/>
</dbReference>
<dbReference type="AlphaFoldDB" id="A0A432Y3K3"/>
<evidence type="ECO:0000313" key="3">
    <source>
        <dbReference type="EMBL" id="RUO55502.1"/>
    </source>
</evidence>
<evidence type="ECO:0000259" key="2">
    <source>
        <dbReference type="SMART" id="SM00867"/>
    </source>
</evidence>
<dbReference type="Pfam" id="PF04264">
    <property type="entry name" value="YceI"/>
    <property type="match status" value="1"/>
</dbReference>
<feature type="chain" id="PRO_5019163808" evidence="1">
    <location>
        <begin position="42"/>
        <end position="214"/>
    </location>
</feature>
<evidence type="ECO:0000256" key="1">
    <source>
        <dbReference type="SAM" id="SignalP"/>
    </source>
</evidence>
<feature type="domain" description="Lipid/polyisoprenoid-binding YceI-like" evidence="2">
    <location>
        <begin position="43"/>
        <end position="211"/>
    </location>
</feature>
<gene>
    <name evidence="3" type="ORF">CWI70_01570</name>
</gene>
<proteinExistence type="predicted"/>
<keyword evidence="4" id="KW-1185">Reference proteome</keyword>
<dbReference type="Proteomes" id="UP000287649">
    <property type="component" value="Unassembled WGS sequence"/>
</dbReference>
<reference evidence="4" key="1">
    <citation type="journal article" date="2018" name="Front. Microbiol.">
        <title>Genome-Based Analysis Reveals the Taxonomy and Diversity of the Family Idiomarinaceae.</title>
        <authorList>
            <person name="Liu Y."/>
            <person name="Lai Q."/>
            <person name="Shao Z."/>
        </authorList>
    </citation>
    <scope>NUCLEOTIDE SEQUENCE [LARGE SCALE GENOMIC DNA]</scope>
    <source>
        <strain evidence="4">PO-M2</strain>
    </source>
</reference>
<feature type="signal peptide" evidence="1">
    <location>
        <begin position="1"/>
        <end position="41"/>
    </location>
</feature>
<keyword evidence="1" id="KW-0732">Signal</keyword>